<dbReference type="EMBL" id="JARMAB010000007">
    <property type="protein sequence ID" value="MED1202621.1"/>
    <property type="molecule type" value="Genomic_DNA"/>
</dbReference>
<accession>A0ABU6MD87</accession>
<keyword evidence="3" id="KW-1185">Reference proteome</keyword>
<proteinExistence type="predicted"/>
<dbReference type="RefSeq" id="WP_066267078.1">
    <property type="nucleotide sequence ID" value="NZ_JARMAB010000007.1"/>
</dbReference>
<sequence length="179" mass="19539">MKKSIFSAAGCALALGLIAAPAAHASTAQPKEKMSVHHPASSAVITAMDVKNISKKALSPKGSSRTAFLNHINQYIDNTDTNFQEIVPKIDEFYSNTASAKKELGFYKSTLKKLKANSHQLTGYKNQLDQVSKQSGQKVYLAPFYNEISNLQSSIVYETKKLNHTHANFVPTYSSGNNA</sequence>
<feature type="signal peptide" evidence="1">
    <location>
        <begin position="1"/>
        <end position="25"/>
    </location>
</feature>
<reference evidence="2 3" key="1">
    <citation type="submission" date="2023-03" db="EMBL/GenBank/DDBJ databases">
        <title>Bacillus Genome Sequencing.</title>
        <authorList>
            <person name="Dunlap C."/>
        </authorList>
    </citation>
    <scope>NUCLEOTIDE SEQUENCE [LARGE SCALE GENOMIC DNA]</scope>
    <source>
        <strain evidence="2 3">B-23453</strain>
    </source>
</reference>
<organism evidence="2 3">
    <name type="scientific">Heyndrickxia acidicola</name>
    <dbReference type="NCBI Taxonomy" id="209389"/>
    <lineage>
        <taxon>Bacteria</taxon>
        <taxon>Bacillati</taxon>
        <taxon>Bacillota</taxon>
        <taxon>Bacilli</taxon>
        <taxon>Bacillales</taxon>
        <taxon>Bacillaceae</taxon>
        <taxon>Heyndrickxia</taxon>
    </lineage>
</organism>
<evidence type="ECO:0000313" key="3">
    <source>
        <dbReference type="Proteomes" id="UP001341444"/>
    </source>
</evidence>
<comment type="caution">
    <text evidence="2">The sequence shown here is derived from an EMBL/GenBank/DDBJ whole genome shotgun (WGS) entry which is preliminary data.</text>
</comment>
<name>A0ABU6MD87_9BACI</name>
<evidence type="ECO:0000313" key="2">
    <source>
        <dbReference type="EMBL" id="MED1202621.1"/>
    </source>
</evidence>
<keyword evidence="1" id="KW-0732">Signal</keyword>
<gene>
    <name evidence="2" type="ORF">P4T90_05880</name>
</gene>
<evidence type="ECO:0000256" key="1">
    <source>
        <dbReference type="SAM" id="SignalP"/>
    </source>
</evidence>
<feature type="chain" id="PRO_5047023811" evidence="1">
    <location>
        <begin position="26"/>
        <end position="179"/>
    </location>
</feature>
<dbReference type="Proteomes" id="UP001341444">
    <property type="component" value="Unassembled WGS sequence"/>
</dbReference>
<protein>
    <submittedName>
        <fullName evidence="2">Uncharacterized protein</fullName>
    </submittedName>
</protein>